<dbReference type="KEGG" id="sgn:SGRA_0258"/>
<dbReference type="RefSeq" id="WP_014373245.1">
    <property type="nucleotide sequence ID" value="NC_016940.1"/>
</dbReference>
<name>H6L696_SAPGL</name>
<evidence type="ECO:0000313" key="2">
    <source>
        <dbReference type="Proteomes" id="UP000007519"/>
    </source>
</evidence>
<dbReference type="OrthoDB" id="9866201at2"/>
<gene>
    <name evidence="1" type="ordered locus">SGRA_0258</name>
</gene>
<dbReference type="AlphaFoldDB" id="H6L696"/>
<evidence type="ECO:0000313" key="1">
    <source>
        <dbReference type="EMBL" id="AFC22997.1"/>
    </source>
</evidence>
<sequence length="63" mass="6920">MNKQRILQAGITTKTNSLAQAAPALQPHAVSLTLVLDQGKQRQQPFGQMNAHWASQAVKGRQR</sequence>
<dbReference type="STRING" id="984262.SGRA_0258"/>
<keyword evidence="2" id="KW-1185">Reference proteome</keyword>
<dbReference type="Proteomes" id="UP000007519">
    <property type="component" value="Chromosome"/>
</dbReference>
<organism evidence="1 2">
    <name type="scientific">Saprospira grandis (strain Lewin)</name>
    <dbReference type="NCBI Taxonomy" id="984262"/>
    <lineage>
        <taxon>Bacteria</taxon>
        <taxon>Pseudomonadati</taxon>
        <taxon>Bacteroidota</taxon>
        <taxon>Saprospiria</taxon>
        <taxon>Saprospirales</taxon>
        <taxon>Saprospiraceae</taxon>
        <taxon>Saprospira</taxon>
    </lineage>
</organism>
<dbReference type="HOGENOM" id="CLU_2883370_0_0_10"/>
<protein>
    <submittedName>
        <fullName evidence="1">Uncharacterized protein</fullName>
    </submittedName>
</protein>
<dbReference type="EMBL" id="CP002831">
    <property type="protein sequence ID" value="AFC22997.1"/>
    <property type="molecule type" value="Genomic_DNA"/>
</dbReference>
<accession>H6L696</accession>
<reference evidence="1 2" key="1">
    <citation type="journal article" date="2012" name="Stand. Genomic Sci.">
        <title>Complete genome sequencing and analysis of Saprospira grandis str. Lewin, a predatory marine bacterium.</title>
        <authorList>
            <person name="Saw J.H."/>
            <person name="Yuryev A."/>
            <person name="Kanbe M."/>
            <person name="Hou S."/>
            <person name="Young A.G."/>
            <person name="Aizawa S."/>
            <person name="Alam M."/>
        </authorList>
    </citation>
    <scope>NUCLEOTIDE SEQUENCE [LARGE SCALE GENOMIC DNA]</scope>
    <source>
        <strain evidence="1 2">Lewin</strain>
    </source>
</reference>
<proteinExistence type="predicted"/>